<dbReference type="Pfam" id="PF00561">
    <property type="entry name" value="Abhydrolase_1"/>
    <property type="match status" value="1"/>
</dbReference>
<dbReference type="PANTHER" id="PTHR46118:SF4">
    <property type="entry name" value="PROTEIN ABHD11"/>
    <property type="match status" value="1"/>
</dbReference>
<gene>
    <name evidence="4" type="primary">TPHA0K01380</name>
    <name evidence="4" type="ordered locus">TPHA_0K01380</name>
</gene>
<evidence type="ECO:0000256" key="2">
    <source>
        <dbReference type="ARBA" id="ARBA00022801"/>
    </source>
</evidence>
<dbReference type="eggNOG" id="KOG2382">
    <property type="taxonomic scope" value="Eukaryota"/>
</dbReference>
<dbReference type="OMA" id="KPYDYIT"/>
<dbReference type="EMBL" id="HE612866">
    <property type="protein sequence ID" value="CCE65271.1"/>
    <property type="molecule type" value="Genomic_DNA"/>
</dbReference>
<sequence length="318" mass="36063">MLIARRSFTIFHSLKQKLPVKDIVKLSFAKVSPTSNVNSSNNETTQAFVNIHGLLGNRLIFNSISKTLANTFNADVYSIDLRNHGQSERAFPYDNLTLSNDVCSFVEKHIGLKKPVNLIGFSAGGKVAMLTALNKNLKFNLNKMIIIDISPNYTDELVQILIDNYNLIMQILNKEILIEKNSKNWKQKVTKLFNDIKSSDPSTSLYFSSGFTHYAKNNEVDHENNYIEYNIPLESMPGIVQSAKDWPILTQNPNLNETSSVPTCFFKALKSPIMTNDYTSIKNVFPNLSVVEFNCCHNLFLDAPKECLDYIIKYVKTE</sequence>
<dbReference type="PANTHER" id="PTHR46118">
    <property type="entry name" value="PROTEIN ABHD11"/>
    <property type="match status" value="1"/>
</dbReference>
<dbReference type="InterPro" id="IPR000073">
    <property type="entry name" value="AB_hydrolase_1"/>
</dbReference>
<organism evidence="4 5">
    <name type="scientific">Tetrapisispora phaffii (strain ATCC 24235 / CBS 4417 / NBRC 1672 / NRRL Y-8282 / UCD 70-5)</name>
    <name type="common">Yeast</name>
    <name type="synonym">Fabospora phaffii</name>
    <dbReference type="NCBI Taxonomy" id="1071381"/>
    <lineage>
        <taxon>Eukaryota</taxon>
        <taxon>Fungi</taxon>
        <taxon>Dikarya</taxon>
        <taxon>Ascomycota</taxon>
        <taxon>Saccharomycotina</taxon>
        <taxon>Saccharomycetes</taxon>
        <taxon>Saccharomycetales</taxon>
        <taxon>Saccharomycetaceae</taxon>
        <taxon>Tetrapisispora</taxon>
    </lineage>
</organism>
<evidence type="ECO:0000313" key="5">
    <source>
        <dbReference type="Proteomes" id="UP000005666"/>
    </source>
</evidence>
<evidence type="ECO:0000313" key="4">
    <source>
        <dbReference type="EMBL" id="CCE65271.1"/>
    </source>
</evidence>
<dbReference type="GeneID" id="11533407"/>
<dbReference type="GO" id="GO:0052689">
    <property type="term" value="F:carboxylic ester hydrolase activity"/>
    <property type="evidence" value="ECO:0007669"/>
    <property type="project" value="TreeGrafter"/>
</dbReference>
<dbReference type="InterPro" id="IPR029058">
    <property type="entry name" value="AB_hydrolase_fold"/>
</dbReference>
<accession>G8BZE3</accession>
<comment type="similarity">
    <text evidence="1">Belongs to the AB hydrolase superfamily.</text>
</comment>
<dbReference type="RefSeq" id="XP_003687705.1">
    <property type="nucleotide sequence ID" value="XM_003687657.1"/>
</dbReference>
<proteinExistence type="inferred from homology"/>
<dbReference type="SUPFAM" id="SSF53474">
    <property type="entry name" value="alpha/beta-Hydrolases"/>
    <property type="match status" value="1"/>
</dbReference>
<dbReference type="OrthoDB" id="8119704at2759"/>
<dbReference type="GO" id="GO:0016453">
    <property type="term" value="F:C-acetyltransferase activity"/>
    <property type="evidence" value="ECO:0007669"/>
    <property type="project" value="EnsemblFungi"/>
</dbReference>
<dbReference type="KEGG" id="tpf:TPHA_0K01380"/>
<dbReference type="Proteomes" id="UP000005666">
    <property type="component" value="Chromosome 11"/>
</dbReference>
<reference evidence="4 5" key="1">
    <citation type="journal article" date="2011" name="Proc. Natl. Acad. Sci. U.S.A.">
        <title>Evolutionary erosion of yeast sex chromosomes by mating-type switching accidents.</title>
        <authorList>
            <person name="Gordon J.L."/>
            <person name="Armisen D."/>
            <person name="Proux-Wera E."/>
            <person name="Oheigeartaigh S.S."/>
            <person name="Byrne K.P."/>
            <person name="Wolfe K.H."/>
        </authorList>
    </citation>
    <scope>NUCLEOTIDE SEQUENCE [LARGE SCALE GENOMIC DNA]</scope>
    <source>
        <strain evidence="5">ATCC 24235 / CBS 4417 / NBRC 1672 / NRRL Y-8282 / UCD 70-5</strain>
    </source>
</reference>
<keyword evidence="2" id="KW-0378">Hydrolase</keyword>
<dbReference type="AlphaFoldDB" id="G8BZE3"/>
<dbReference type="Gene3D" id="3.40.50.1820">
    <property type="entry name" value="alpha/beta hydrolase"/>
    <property type="match status" value="1"/>
</dbReference>
<dbReference type="HOGENOM" id="CLU_020336_53_0_1"/>
<dbReference type="STRING" id="1071381.G8BZE3"/>
<feature type="domain" description="AB hydrolase-1" evidence="3">
    <location>
        <begin position="47"/>
        <end position="304"/>
    </location>
</feature>
<dbReference type="GO" id="GO:0005739">
    <property type="term" value="C:mitochondrion"/>
    <property type="evidence" value="ECO:0007669"/>
    <property type="project" value="TreeGrafter"/>
</dbReference>
<name>G8BZE3_TETPH</name>
<evidence type="ECO:0000256" key="1">
    <source>
        <dbReference type="ARBA" id="ARBA00008645"/>
    </source>
</evidence>
<protein>
    <recommendedName>
        <fullName evidence="3">AB hydrolase-1 domain-containing protein</fullName>
    </recommendedName>
</protein>
<keyword evidence="5" id="KW-1185">Reference proteome</keyword>
<evidence type="ECO:0000259" key="3">
    <source>
        <dbReference type="Pfam" id="PF00561"/>
    </source>
</evidence>